<dbReference type="PROSITE" id="PS51078">
    <property type="entry name" value="ICLR_ED"/>
    <property type="match status" value="1"/>
</dbReference>
<dbReference type="InterPro" id="IPR050707">
    <property type="entry name" value="HTH_MetabolicPath_Reg"/>
</dbReference>
<organism evidence="6 7">
    <name type="scientific">Acinetobacter tianfuensis</name>
    <dbReference type="NCBI Taxonomy" id="2419603"/>
    <lineage>
        <taxon>Bacteria</taxon>
        <taxon>Pseudomonadati</taxon>
        <taxon>Pseudomonadota</taxon>
        <taxon>Gammaproteobacteria</taxon>
        <taxon>Moraxellales</taxon>
        <taxon>Moraxellaceae</taxon>
        <taxon>Acinetobacter</taxon>
    </lineage>
</organism>
<feature type="domain" description="IclR-ED" evidence="5">
    <location>
        <begin position="72"/>
        <end position="255"/>
    </location>
</feature>
<reference evidence="6 7" key="1">
    <citation type="submission" date="2018-09" db="EMBL/GenBank/DDBJ databases">
        <title>The draft genome of Acinetobacter spp. strains.</title>
        <authorList>
            <person name="Qin J."/>
            <person name="Feng Y."/>
            <person name="Zong Z."/>
        </authorList>
    </citation>
    <scope>NUCLEOTIDE SEQUENCE [LARGE SCALE GENOMIC DNA]</scope>
    <source>
        <strain evidence="6 7">WCHAc060012</strain>
    </source>
</reference>
<evidence type="ECO:0000256" key="2">
    <source>
        <dbReference type="ARBA" id="ARBA00023125"/>
    </source>
</evidence>
<evidence type="ECO:0000259" key="5">
    <source>
        <dbReference type="PROSITE" id="PS51078"/>
    </source>
</evidence>
<evidence type="ECO:0008006" key="8">
    <source>
        <dbReference type="Google" id="ProtNLM"/>
    </source>
</evidence>
<dbReference type="GO" id="GO:0003700">
    <property type="term" value="F:DNA-binding transcription factor activity"/>
    <property type="evidence" value="ECO:0007669"/>
    <property type="project" value="TreeGrafter"/>
</dbReference>
<comment type="caution">
    <text evidence="6">The sequence shown here is derived from an EMBL/GenBank/DDBJ whole genome shotgun (WGS) entry which is preliminary data.</text>
</comment>
<accession>A0A3A8F1N4</accession>
<dbReference type="PANTHER" id="PTHR30136">
    <property type="entry name" value="HELIX-TURN-HELIX TRANSCRIPTIONAL REGULATOR, ICLR FAMILY"/>
    <property type="match status" value="1"/>
</dbReference>
<sequence length="255" mass="28797">MENLNQNAGIQSIDYTAQILELFCQQRTRLSLKKIAQQLNESPAKIFRYLVSLTRIGLLQKTANHEYEVGDLALDLSFKALNRLDPIEEASQTARRIYHETGYGAAVSIWGSLGPTVIRTYEPASIYSQIHAGSVMSLVNSSIGNTFAKFLPEHVLKQALEIDAIRYSGQKLSLKDRADFIQQIQARQDILLTLMDNQPSCGLSSISMPVFSISEEIQFVITLFHHRETLLRQQEQLKNYVSEQILILSKNIGLK</sequence>
<evidence type="ECO:0000256" key="1">
    <source>
        <dbReference type="ARBA" id="ARBA00023015"/>
    </source>
</evidence>
<dbReference type="GO" id="GO:0045892">
    <property type="term" value="P:negative regulation of DNA-templated transcription"/>
    <property type="evidence" value="ECO:0007669"/>
    <property type="project" value="TreeGrafter"/>
</dbReference>
<dbReference type="GO" id="GO:0003677">
    <property type="term" value="F:DNA binding"/>
    <property type="evidence" value="ECO:0007669"/>
    <property type="project" value="UniProtKB-KW"/>
</dbReference>
<dbReference type="Gene3D" id="1.10.10.10">
    <property type="entry name" value="Winged helix-like DNA-binding domain superfamily/Winged helix DNA-binding domain"/>
    <property type="match status" value="1"/>
</dbReference>
<evidence type="ECO:0000313" key="6">
    <source>
        <dbReference type="EMBL" id="RKG34603.1"/>
    </source>
</evidence>
<keyword evidence="3" id="KW-0804">Transcription</keyword>
<dbReference type="Proteomes" id="UP000282388">
    <property type="component" value="Unassembled WGS sequence"/>
</dbReference>
<keyword evidence="1" id="KW-0805">Transcription regulation</keyword>
<proteinExistence type="predicted"/>
<keyword evidence="2" id="KW-0238">DNA-binding</keyword>
<dbReference type="RefSeq" id="WP_120400986.1">
    <property type="nucleotide sequence ID" value="NZ_RAXV01000001.1"/>
</dbReference>
<dbReference type="SUPFAM" id="SSF46785">
    <property type="entry name" value="Winged helix' DNA-binding domain"/>
    <property type="match status" value="1"/>
</dbReference>
<dbReference type="InterPro" id="IPR029016">
    <property type="entry name" value="GAF-like_dom_sf"/>
</dbReference>
<dbReference type="InterPro" id="IPR036390">
    <property type="entry name" value="WH_DNA-bd_sf"/>
</dbReference>
<keyword evidence="7" id="KW-1185">Reference proteome</keyword>
<dbReference type="InterPro" id="IPR036388">
    <property type="entry name" value="WH-like_DNA-bd_sf"/>
</dbReference>
<dbReference type="EMBL" id="RAXV01000001">
    <property type="protein sequence ID" value="RKG34603.1"/>
    <property type="molecule type" value="Genomic_DNA"/>
</dbReference>
<evidence type="ECO:0000256" key="3">
    <source>
        <dbReference type="ARBA" id="ARBA00023163"/>
    </source>
</evidence>
<dbReference type="Pfam" id="PF09339">
    <property type="entry name" value="HTH_IclR"/>
    <property type="match status" value="1"/>
</dbReference>
<gene>
    <name evidence="6" type="ORF">D7V32_00585</name>
</gene>
<evidence type="ECO:0000313" key="7">
    <source>
        <dbReference type="Proteomes" id="UP000282388"/>
    </source>
</evidence>
<dbReference type="Pfam" id="PF01614">
    <property type="entry name" value="IclR_C"/>
    <property type="match status" value="1"/>
</dbReference>
<dbReference type="OrthoDB" id="8524622at2"/>
<dbReference type="SUPFAM" id="SSF55781">
    <property type="entry name" value="GAF domain-like"/>
    <property type="match status" value="1"/>
</dbReference>
<dbReference type="PANTHER" id="PTHR30136:SF8">
    <property type="entry name" value="TRANSCRIPTIONAL REGULATORY PROTEIN"/>
    <property type="match status" value="1"/>
</dbReference>
<dbReference type="Gene3D" id="3.30.450.40">
    <property type="match status" value="1"/>
</dbReference>
<feature type="domain" description="HTH iclR-type" evidence="4">
    <location>
        <begin position="10"/>
        <end position="71"/>
    </location>
</feature>
<dbReference type="InterPro" id="IPR005471">
    <property type="entry name" value="Tscrpt_reg_IclR_N"/>
</dbReference>
<protein>
    <recommendedName>
        <fullName evidence="8">IclR family transcriptional regulator</fullName>
    </recommendedName>
</protein>
<dbReference type="PROSITE" id="PS51077">
    <property type="entry name" value="HTH_ICLR"/>
    <property type="match status" value="1"/>
</dbReference>
<dbReference type="InterPro" id="IPR014757">
    <property type="entry name" value="Tscrpt_reg_IclR_C"/>
</dbReference>
<evidence type="ECO:0000259" key="4">
    <source>
        <dbReference type="PROSITE" id="PS51077"/>
    </source>
</evidence>
<dbReference type="AlphaFoldDB" id="A0A3A8F1N4"/>
<dbReference type="SMART" id="SM00346">
    <property type="entry name" value="HTH_ICLR"/>
    <property type="match status" value="1"/>
</dbReference>
<name>A0A3A8F1N4_9GAMM</name>